<dbReference type="Proteomes" id="UP000019024">
    <property type="component" value="Chromosome"/>
</dbReference>
<dbReference type="AlphaFoldDB" id="W0JV82"/>
<dbReference type="HOGENOM" id="CLU_2783919_0_0_2"/>
<name>W0JV82_9EURY</name>
<proteinExistence type="predicted"/>
<feature type="region of interest" description="Disordered" evidence="1">
    <location>
        <begin position="37"/>
        <end position="68"/>
    </location>
</feature>
<dbReference type="EMBL" id="CP007055">
    <property type="protein sequence ID" value="AHG01180.1"/>
    <property type="molecule type" value="Genomic_DNA"/>
</dbReference>
<organism evidence="2 3">
    <name type="scientific">Halostagnicola larsenii XH-48</name>
    <dbReference type="NCBI Taxonomy" id="797299"/>
    <lineage>
        <taxon>Archaea</taxon>
        <taxon>Methanobacteriati</taxon>
        <taxon>Methanobacteriota</taxon>
        <taxon>Stenosarchaea group</taxon>
        <taxon>Halobacteria</taxon>
        <taxon>Halobacteriales</taxon>
        <taxon>Natrialbaceae</taxon>
        <taxon>Halostagnicola</taxon>
    </lineage>
</organism>
<gene>
    <name evidence="2" type="ORF">HALLA_18930</name>
</gene>
<feature type="compositionally biased region" description="Basic and acidic residues" evidence="1">
    <location>
        <begin position="49"/>
        <end position="60"/>
    </location>
</feature>
<reference evidence="2 3" key="1">
    <citation type="submission" date="2014-01" db="EMBL/GenBank/DDBJ databases">
        <authorList>
            <consortium name="DOE Joint Genome Institute"/>
            <person name="Anderson I."/>
            <person name="Huntemann M."/>
            <person name="Han J."/>
            <person name="Chen A."/>
            <person name="Kyrpides N."/>
            <person name="Mavromatis K."/>
            <person name="Markowitz V."/>
            <person name="Palaniappan K."/>
            <person name="Ivanova N."/>
            <person name="Schaumberg A."/>
            <person name="Pati A."/>
            <person name="Liolios K."/>
            <person name="Nordberg H.P."/>
            <person name="Cantor M.N."/>
            <person name="Hua S.X."/>
            <person name="Woyke T."/>
        </authorList>
    </citation>
    <scope>NUCLEOTIDE SEQUENCE [LARGE SCALE GENOMIC DNA]</scope>
    <source>
        <strain evidence="2 3">XH-48</strain>
    </source>
</reference>
<protein>
    <submittedName>
        <fullName evidence="2">Uncharacterized protein</fullName>
    </submittedName>
</protein>
<evidence type="ECO:0000313" key="3">
    <source>
        <dbReference type="Proteomes" id="UP000019024"/>
    </source>
</evidence>
<accession>W0JV82</accession>
<dbReference type="RefSeq" id="WP_049953810.1">
    <property type="nucleotide sequence ID" value="NZ_CP007055.1"/>
</dbReference>
<dbReference type="KEGG" id="hlr:HALLA_18930"/>
<evidence type="ECO:0000256" key="1">
    <source>
        <dbReference type="SAM" id="MobiDB-lite"/>
    </source>
</evidence>
<dbReference type="STRING" id="797299.HALLA_18930"/>
<keyword evidence="3" id="KW-1185">Reference proteome</keyword>
<sequence length="68" mass="7202">MAADRRRLRSALIGVRIAHPSGNSGDDRCVTPISVDAFGGSTHPTRSARVADRTDGRGKPDPSLVSYP</sequence>
<dbReference type="GeneID" id="25146471"/>
<evidence type="ECO:0000313" key="2">
    <source>
        <dbReference type="EMBL" id="AHG01180.1"/>
    </source>
</evidence>